<dbReference type="VEuPathDB" id="FungiDB:P170DRAFT_160885"/>
<evidence type="ECO:0000313" key="2">
    <source>
        <dbReference type="EMBL" id="PLB51141.1"/>
    </source>
</evidence>
<gene>
    <name evidence="2" type="ORF">P170DRAFT_160885</name>
</gene>
<dbReference type="GeneID" id="36550267"/>
<feature type="chain" id="PRO_5014189362" description="Secreted protein" evidence="1">
    <location>
        <begin position="20"/>
        <end position="111"/>
    </location>
</feature>
<reference evidence="2 3" key="1">
    <citation type="submission" date="2016-12" db="EMBL/GenBank/DDBJ databases">
        <title>The genomes of Aspergillus section Nigri reveals drivers in fungal speciation.</title>
        <authorList>
            <consortium name="DOE Joint Genome Institute"/>
            <person name="Vesth T.C."/>
            <person name="Nybo J."/>
            <person name="Theobald S."/>
            <person name="Brandl J."/>
            <person name="Frisvad J.C."/>
            <person name="Nielsen K.F."/>
            <person name="Lyhne E.K."/>
            <person name="Kogle M.E."/>
            <person name="Kuo A."/>
            <person name="Riley R."/>
            <person name="Clum A."/>
            <person name="Nolan M."/>
            <person name="Lipzen A."/>
            <person name="Salamov A."/>
            <person name="Henrissat B."/>
            <person name="Wiebenga A."/>
            <person name="De Vries R.P."/>
            <person name="Grigoriev I.V."/>
            <person name="Mortensen U.H."/>
            <person name="Andersen M.R."/>
            <person name="Baker S.E."/>
        </authorList>
    </citation>
    <scope>NUCLEOTIDE SEQUENCE [LARGE SCALE GENOMIC DNA]</scope>
    <source>
        <strain evidence="2 3">IBT 23096</strain>
    </source>
</reference>
<sequence length="111" mass="12280">MFRLFVCLFVSVRSGMDCAYRVSSESSTGRMDVSSVAISATEDVGVNGSPRTMETSRTRHGWARSMVPSRLSETRFVRAHCFIVLRCVSNLFGLCGFLLLRDPVGVRVPLS</sequence>
<dbReference type="RefSeq" id="XP_024706443.1">
    <property type="nucleotide sequence ID" value="XM_024842570.1"/>
</dbReference>
<keyword evidence="1" id="KW-0732">Signal</keyword>
<keyword evidence="3" id="KW-1185">Reference proteome</keyword>
<evidence type="ECO:0000256" key="1">
    <source>
        <dbReference type="SAM" id="SignalP"/>
    </source>
</evidence>
<dbReference type="EMBL" id="MSFO01000003">
    <property type="protein sequence ID" value="PLB51141.1"/>
    <property type="molecule type" value="Genomic_DNA"/>
</dbReference>
<dbReference type="AlphaFoldDB" id="A0A2I2GE77"/>
<comment type="caution">
    <text evidence="2">The sequence shown here is derived from an EMBL/GenBank/DDBJ whole genome shotgun (WGS) entry which is preliminary data.</text>
</comment>
<accession>A0A2I2GE77</accession>
<evidence type="ECO:0008006" key="4">
    <source>
        <dbReference type="Google" id="ProtNLM"/>
    </source>
</evidence>
<protein>
    <recommendedName>
        <fullName evidence="4">Secreted protein</fullName>
    </recommendedName>
</protein>
<organism evidence="2 3">
    <name type="scientific">Aspergillus steynii IBT 23096</name>
    <dbReference type="NCBI Taxonomy" id="1392250"/>
    <lineage>
        <taxon>Eukaryota</taxon>
        <taxon>Fungi</taxon>
        <taxon>Dikarya</taxon>
        <taxon>Ascomycota</taxon>
        <taxon>Pezizomycotina</taxon>
        <taxon>Eurotiomycetes</taxon>
        <taxon>Eurotiomycetidae</taxon>
        <taxon>Eurotiales</taxon>
        <taxon>Aspergillaceae</taxon>
        <taxon>Aspergillus</taxon>
        <taxon>Aspergillus subgen. Circumdati</taxon>
    </lineage>
</organism>
<proteinExistence type="predicted"/>
<name>A0A2I2GE77_9EURO</name>
<feature type="signal peptide" evidence="1">
    <location>
        <begin position="1"/>
        <end position="19"/>
    </location>
</feature>
<evidence type="ECO:0000313" key="3">
    <source>
        <dbReference type="Proteomes" id="UP000234275"/>
    </source>
</evidence>
<dbReference type="Proteomes" id="UP000234275">
    <property type="component" value="Unassembled WGS sequence"/>
</dbReference>